<keyword evidence="2" id="KW-1185">Reference proteome</keyword>
<name>A0ACA9T6H3_BIOOC</name>
<reference evidence="1" key="2">
    <citation type="submission" date="2021-10" db="EMBL/GenBank/DDBJ databases">
        <authorList>
            <person name="Piombo E."/>
        </authorList>
    </citation>
    <scope>NUCLEOTIDE SEQUENCE</scope>
</reference>
<gene>
    <name evidence="1" type="ORF">CRV2_00003568</name>
</gene>
<dbReference type="Proteomes" id="UP000836387">
    <property type="component" value="Unassembled WGS sequence"/>
</dbReference>
<protein>
    <submittedName>
        <fullName evidence="1">Uncharacterized protein</fullName>
    </submittedName>
</protein>
<organism evidence="1 2">
    <name type="scientific">Clonostachys rosea f. rosea IK726</name>
    <dbReference type="NCBI Taxonomy" id="1349383"/>
    <lineage>
        <taxon>Eukaryota</taxon>
        <taxon>Fungi</taxon>
        <taxon>Dikarya</taxon>
        <taxon>Ascomycota</taxon>
        <taxon>Pezizomycotina</taxon>
        <taxon>Sordariomycetes</taxon>
        <taxon>Hypocreomycetidae</taxon>
        <taxon>Hypocreales</taxon>
        <taxon>Bionectriaceae</taxon>
        <taxon>Clonostachys</taxon>
    </lineage>
</organism>
<reference evidence="1" key="1">
    <citation type="submission" date="2020-04" db="EMBL/GenBank/DDBJ databases">
        <authorList>
            <person name="Broberg M."/>
        </authorList>
    </citation>
    <scope>NUCLEOTIDE SEQUENCE</scope>
</reference>
<comment type="caution">
    <text evidence="1">The sequence shown here is derived from an EMBL/GenBank/DDBJ whole genome shotgun (WGS) entry which is preliminary data.</text>
</comment>
<dbReference type="EMBL" id="CADEHS020000001">
    <property type="protein sequence ID" value="CAG9936388.1"/>
    <property type="molecule type" value="Genomic_DNA"/>
</dbReference>
<evidence type="ECO:0000313" key="2">
    <source>
        <dbReference type="Proteomes" id="UP000836387"/>
    </source>
</evidence>
<proteinExistence type="predicted"/>
<evidence type="ECO:0000313" key="1">
    <source>
        <dbReference type="EMBL" id="CAG9936388.1"/>
    </source>
</evidence>
<accession>A0ACA9T6H3</accession>
<sequence>MGLDAEMPTGAKVNENQPSVRHDDKCSSTELTIEGAIGGKKRGREHLPPDSDAGQKKQKMEAVKEEGKKNGCRTSCTIDRTSASDEQKMKQKLKDQGDATTVDAEHGAKAKGKECKCHEMEDYLTSIEEKIESLKAEVKKLQEDLEDFKREVDMRFDWLNGAVTVLSTATSWLMRRLSEP</sequence>